<dbReference type="InterPro" id="IPR004331">
    <property type="entry name" value="SPX_dom"/>
</dbReference>
<keyword evidence="3 7" id="KW-0812">Transmembrane</keyword>
<sequence length="1192" mass="139677">MKFAEHLSAHVTPEWTSQYIRYDDMKELLAQAMSKAQPFADDSDNVLREQFFYRVDEHFFPYCEKEATKINTFFAEKLAEAIRRWETLQSEIGHFEQSHRHGSRRTETSAVNATGTNAPNDETKSTKKSRRSIHTEENPGTASLARALPERLIEKTREKHTKRVQYRKRNDLKLAFSEFYLMLVLLQNYQTLNFTGFRKILKKHDKLFQTVRGEEWRKLHIDSAPFHTSKRVELLINEVETKYTDVLEAGDRSRAMKRLRVPPLEEKQLPAVTFRVGVFVGMICLLVPTVIALGTNLHDSQSTKPLAWRQALFLYRSTFLIVLHIVLVGINVYGWSSSGVNHVLIFEIDPRNHLTYQQFLEIGFFLFVLWFLSFAGFILSSYFDFYPFVQPLGFVTTILLLLFNPTQTLYHHARFWFLKIMGRIICAPFYRVGFADFWLADQLTSLELLFFDIEYFVCFYIYDVGWWPVDSSSAGRGFLCHSWPQVVLQTILMVLPSWFRFAQCLRRYRDTKQKFPHLVNAGKYASGFFVIGTNAARRATAINYIDNPASNPFLYLWIITTFIGATYKLIWDIKMDWGFFDKNAGENKLLRDQIVYPSKFYYYAGIVEDFIFRYIWVINVFMQFRTRSAEYADVIGFIFGLIEIFRRFIWNYFRLENEHLNNCGEFRAVRDISIAPISNTTDYTTLEDMMDKENGIKNRRQSKRHDLLEKVNNREIKKQTHDNEKSLSHLSRTLSTNSSPVNEELHNRFVMVSSQISMPDTFESIYVGIGLAIRVFLFFQTRIRHYFEESGEFVTPLNSWKRVIEGIYLRKLDVSPFAGSIVHETPLSLFFYSKLYAITHGHVEGLFIAADLLTGLITYRIAKLVLKQLFDEEAKEKSKYNKESQPLWLKKLNIQKSAYAVLLCCMINPLSIGTCLAKSSLIFHNLLLTITFYFFMTYQLLPFIVTLSLASSISLYPVVLIAPALLQFSKNGANKRSIRRIFLVIILFAIVSAGILALNFFLNHESWSFIESTYSFIFHVPDYTPNIGIFWYFFTEMFDHFRSLFVWTFQMHVLLLYLLPFTIRLRHDPIFLFWLLCAIFCTFKSYPAYGDAAFYFNYLPIWSFLFRYVRHSLIIICMVFVAVIMAPITWYLWIYTGSANANFYFAMTMVFNVAQTFLFSDLLYAYLKRKFLLKNGLTIPQVNGFEGQLEFN</sequence>
<dbReference type="EMBL" id="CAJOBG010000522">
    <property type="protein sequence ID" value="CAF3824901.1"/>
    <property type="molecule type" value="Genomic_DNA"/>
</dbReference>
<gene>
    <name evidence="10" type="ORF">OVN521_LOCUS5284</name>
    <name evidence="11" type="ORF">UXM345_LOCUS8979</name>
</gene>
<comment type="similarity">
    <text evidence="2">Belongs to the SYG1 (TC 2.A.94) family.</text>
</comment>
<feature type="compositionally biased region" description="Polar residues" evidence="6">
    <location>
        <begin position="108"/>
        <end position="120"/>
    </location>
</feature>
<proteinExistence type="inferred from homology"/>
<feature type="compositionally biased region" description="Basic and acidic residues" evidence="6">
    <location>
        <begin position="94"/>
        <end position="107"/>
    </location>
</feature>
<feature type="transmembrane region" description="Helical" evidence="7">
    <location>
        <begin position="272"/>
        <end position="293"/>
    </location>
</feature>
<dbReference type="GO" id="GO:0016036">
    <property type="term" value="P:cellular response to phosphate starvation"/>
    <property type="evidence" value="ECO:0007669"/>
    <property type="project" value="TreeGrafter"/>
</dbReference>
<dbReference type="AlphaFoldDB" id="A0A819CQL5"/>
<evidence type="ECO:0000313" key="12">
    <source>
        <dbReference type="Proteomes" id="UP000663866"/>
    </source>
</evidence>
<evidence type="ECO:0000259" key="8">
    <source>
        <dbReference type="PROSITE" id="PS51380"/>
    </source>
</evidence>
<evidence type="ECO:0000256" key="6">
    <source>
        <dbReference type="SAM" id="MobiDB-lite"/>
    </source>
</evidence>
<dbReference type="PANTHER" id="PTHR10783">
    <property type="entry name" value="XENOTROPIC AND POLYTROPIC RETROVIRUS RECEPTOR 1-RELATED"/>
    <property type="match status" value="1"/>
</dbReference>
<feature type="transmembrane region" description="Helical" evidence="7">
    <location>
        <begin position="1070"/>
        <end position="1086"/>
    </location>
</feature>
<reference evidence="10" key="1">
    <citation type="submission" date="2021-02" db="EMBL/GenBank/DDBJ databases">
        <authorList>
            <person name="Nowell W R."/>
        </authorList>
    </citation>
    <scope>NUCLEOTIDE SEQUENCE</scope>
</reference>
<feature type="transmembrane region" description="Helical" evidence="7">
    <location>
        <begin position="947"/>
        <end position="969"/>
    </location>
</feature>
<dbReference type="Pfam" id="PF03124">
    <property type="entry name" value="EXS"/>
    <property type="match status" value="1"/>
</dbReference>
<evidence type="ECO:0000256" key="5">
    <source>
        <dbReference type="ARBA" id="ARBA00023136"/>
    </source>
</evidence>
<feature type="transmembrane region" description="Helical" evidence="7">
    <location>
        <begin position="1141"/>
        <end position="1167"/>
    </location>
</feature>
<evidence type="ECO:0000313" key="10">
    <source>
        <dbReference type="EMBL" id="CAF3824901.1"/>
    </source>
</evidence>
<dbReference type="PROSITE" id="PS51380">
    <property type="entry name" value="EXS"/>
    <property type="match status" value="1"/>
</dbReference>
<feature type="transmembrane region" description="Helical" evidence="7">
    <location>
        <begin position="897"/>
        <end position="916"/>
    </location>
</feature>
<keyword evidence="4 7" id="KW-1133">Transmembrane helix</keyword>
<dbReference type="EMBL" id="CAJOBF010000804">
    <property type="protein sequence ID" value="CAF3871909.1"/>
    <property type="molecule type" value="Genomic_DNA"/>
</dbReference>
<dbReference type="PANTHER" id="PTHR10783:SF103">
    <property type="entry name" value="SOLUTE CARRIER FAMILY 53 MEMBER 1"/>
    <property type="match status" value="1"/>
</dbReference>
<feature type="region of interest" description="Disordered" evidence="6">
    <location>
        <begin position="94"/>
        <end position="141"/>
    </location>
</feature>
<evidence type="ECO:0000256" key="3">
    <source>
        <dbReference type="ARBA" id="ARBA00022692"/>
    </source>
</evidence>
<feature type="domain" description="SPX" evidence="9">
    <location>
        <begin position="1"/>
        <end position="218"/>
    </location>
</feature>
<evidence type="ECO:0000256" key="7">
    <source>
        <dbReference type="SAM" id="Phobius"/>
    </source>
</evidence>
<accession>A0A819CQL5</accession>
<feature type="transmembrane region" description="Helical" evidence="7">
    <location>
        <begin position="553"/>
        <end position="571"/>
    </location>
</feature>
<dbReference type="InterPro" id="IPR004342">
    <property type="entry name" value="EXS_C"/>
</dbReference>
<evidence type="ECO:0000256" key="4">
    <source>
        <dbReference type="ARBA" id="ARBA00022989"/>
    </source>
</evidence>
<feature type="transmembrane region" description="Helical" evidence="7">
    <location>
        <begin position="356"/>
        <end position="378"/>
    </location>
</feature>
<feature type="compositionally biased region" description="Basic and acidic residues" evidence="6">
    <location>
        <begin position="718"/>
        <end position="727"/>
    </location>
</feature>
<feature type="transmembrane region" description="Helical" evidence="7">
    <location>
        <begin position="1044"/>
        <end position="1063"/>
    </location>
</feature>
<organism evidence="10 12">
    <name type="scientific">Rotaria magnacalcarata</name>
    <dbReference type="NCBI Taxonomy" id="392030"/>
    <lineage>
        <taxon>Eukaryota</taxon>
        <taxon>Metazoa</taxon>
        <taxon>Spiralia</taxon>
        <taxon>Gnathifera</taxon>
        <taxon>Rotifera</taxon>
        <taxon>Eurotatoria</taxon>
        <taxon>Bdelloidea</taxon>
        <taxon>Philodinida</taxon>
        <taxon>Philodinidae</taxon>
        <taxon>Rotaria</taxon>
    </lineage>
</organism>
<dbReference type="GO" id="GO:0006817">
    <property type="term" value="P:phosphate ion transport"/>
    <property type="evidence" value="ECO:0007669"/>
    <property type="project" value="TreeGrafter"/>
</dbReference>
<dbReference type="GO" id="GO:0000822">
    <property type="term" value="F:inositol hexakisphosphate binding"/>
    <property type="evidence" value="ECO:0007669"/>
    <property type="project" value="TreeGrafter"/>
</dbReference>
<dbReference type="CDD" id="cd14477">
    <property type="entry name" value="SPX_XPR1_like"/>
    <property type="match status" value="1"/>
</dbReference>
<feature type="domain" description="EXS" evidence="8">
    <location>
        <begin position="480"/>
        <end position="687"/>
    </location>
</feature>
<dbReference type="Pfam" id="PF03105">
    <property type="entry name" value="SPX"/>
    <property type="match status" value="1"/>
</dbReference>
<evidence type="ECO:0000259" key="9">
    <source>
        <dbReference type="PROSITE" id="PS51382"/>
    </source>
</evidence>
<keyword evidence="12" id="KW-1185">Reference proteome</keyword>
<protein>
    <recommendedName>
        <fullName evidence="13">Xenotropic and polytropic retrovirus receptor 1</fullName>
    </recommendedName>
</protein>
<name>A0A819CQL5_9BILA</name>
<keyword evidence="5 7" id="KW-0472">Membrane</keyword>
<comment type="caution">
    <text evidence="10">The sequence shown here is derived from an EMBL/GenBank/DDBJ whole genome shotgun (WGS) entry which is preliminary data.</text>
</comment>
<feature type="transmembrane region" description="Helical" evidence="7">
    <location>
        <begin position="981"/>
        <end position="1002"/>
    </location>
</feature>
<feature type="transmembrane region" description="Helical" evidence="7">
    <location>
        <begin position="1114"/>
        <end position="1135"/>
    </location>
</feature>
<dbReference type="Pfam" id="PF06728">
    <property type="entry name" value="PIG-U"/>
    <property type="match status" value="1"/>
</dbReference>
<feature type="transmembrane region" description="Helical" evidence="7">
    <location>
        <begin position="313"/>
        <end position="336"/>
    </location>
</feature>
<dbReference type="GO" id="GO:0005794">
    <property type="term" value="C:Golgi apparatus"/>
    <property type="evidence" value="ECO:0007669"/>
    <property type="project" value="TreeGrafter"/>
</dbReference>
<feature type="region of interest" description="Disordered" evidence="6">
    <location>
        <begin position="718"/>
        <end position="739"/>
    </location>
</feature>
<evidence type="ECO:0008006" key="13">
    <source>
        <dbReference type="Google" id="ProtNLM"/>
    </source>
</evidence>
<dbReference type="Proteomes" id="UP000663842">
    <property type="component" value="Unassembled WGS sequence"/>
</dbReference>
<feature type="transmembrane region" description="Helical" evidence="7">
    <location>
        <begin position="415"/>
        <end position="434"/>
    </location>
</feature>
<dbReference type="GO" id="GO:0005886">
    <property type="term" value="C:plasma membrane"/>
    <property type="evidence" value="ECO:0007669"/>
    <property type="project" value="TreeGrafter"/>
</dbReference>
<evidence type="ECO:0000313" key="11">
    <source>
        <dbReference type="EMBL" id="CAF3871909.1"/>
    </source>
</evidence>
<feature type="transmembrane region" description="Helical" evidence="7">
    <location>
        <begin position="482"/>
        <end position="502"/>
    </location>
</feature>
<evidence type="ECO:0000256" key="2">
    <source>
        <dbReference type="ARBA" id="ARBA00009665"/>
    </source>
</evidence>
<dbReference type="Proteomes" id="UP000663866">
    <property type="component" value="Unassembled WGS sequence"/>
</dbReference>
<feature type="transmembrane region" description="Helical" evidence="7">
    <location>
        <begin position="446"/>
        <end position="462"/>
    </location>
</feature>
<feature type="transmembrane region" description="Helical" evidence="7">
    <location>
        <begin position="600"/>
        <end position="622"/>
    </location>
</feature>
<dbReference type="PROSITE" id="PS51382">
    <property type="entry name" value="SPX"/>
    <property type="match status" value="1"/>
</dbReference>
<feature type="transmembrane region" description="Helical" evidence="7">
    <location>
        <begin position="385"/>
        <end position="403"/>
    </location>
</feature>
<evidence type="ECO:0000256" key="1">
    <source>
        <dbReference type="ARBA" id="ARBA00004141"/>
    </source>
</evidence>
<feature type="compositionally biased region" description="Polar residues" evidence="6">
    <location>
        <begin position="728"/>
        <end position="739"/>
    </location>
</feature>
<comment type="subcellular location">
    <subcellularLocation>
        <location evidence="1">Membrane</location>
        <topology evidence="1">Multi-pass membrane protein</topology>
    </subcellularLocation>
</comment>